<proteinExistence type="predicted"/>
<evidence type="ECO:0000256" key="5">
    <source>
        <dbReference type="ARBA" id="ARBA00023136"/>
    </source>
</evidence>
<keyword evidence="5 7" id="KW-0472">Membrane</keyword>
<dbReference type="GO" id="GO:0005886">
    <property type="term" value="C:plasma membrane"/>
    <property type="evidence" value="ECO:0007669"/>
    <property type="project" value="UniProtKB-SubCell"/>
</dbReference>
<dbReference type="InterPro" id="IPR010432">
    <property type="entry name" value="RDD"/>
</dbReference>
<sequence>MTYPPNNDPYGNQQPQYGQQPPQYGQQPPQQPYGQPQQPQYGQPQYAQPQYGAPAGYGAPAVNLAGWGPRVGAFLIDALCAAPFYILAGVLGTGDNGLNAFYFIFWLLGLAVQGYNRWFQAGKTGQSWGKKALGLRLVGEQSGQPIGAGLAFGRDITHIIDALPCYIGYLWPLWDEKKQTFADKILKTIVVK</sequence>
<gene>
    <name evidence="9" type="ORF">Ate02nite_78510</name>
</gene>
<evidence type="ECO:0000259" key="8">
    <source>
        <dbReference type="Pfam" id="PF06271"/>
    </source>
</evidence>
<comment type="subcellular location">
    <subcellularLocation>
        <location evidence="1">Cell membrane</location>
        <topology evidence="1">Multi-pass membrane protein</topology>
    </subcellularLocation>
</comment>
<keyword evidence="3 7" id="KW-0812">Transmembrane</keyword>
<dbReference type="PANTHER" id="PTHR36115">
    <property type="entry name" value="PROLINE-RICH ANTIGEN HOMOLOG-RELATED"/>
    <property type="match status" value="1"/>
</dbReference>
<comment type="caution">
    <text evidence="9">The sequence shown here is derived from an EMBL/GenBank/DDBJ whole genome shotgun (WGS) entry which is preliminary data.</text>
</comment>
<feature type="domain" description="RDD" evidence="8">
    <location>
        <begin position="64"/>
        <end position="186"/>
    </location>
</feature>
<evidence type="ECO:0000313" key="10">
    <source>
        <dbReference type="Proteomes" id="UP000623608"/>
    </source>
</evidence>
<accession>A0A919NW98</accession>
<dbReference type="Pfam" id="PF06271">
    <property type="entry name" value="RDD"/>
    <property type="match status" value="1"/>
</dbReference>
<feature type="transmembrane region" description="Helical" evidence="7">
    <location>
        <begin position="74"/>
        <end position="94"/>
    </location>
</feature>
<protein>
    <recommendedName>
        <fullName evidence="8">RDD domain-containing protein</fullName>
    </recommendedName>
</protein>
<evidence type="ECO:0000313" key="9">
    <source>
        <dbReference type="EMBL" id="GIF25121.1"/>
    </source>
</evidence>
<evidence type="ECO:0000256" key="3">
    <source>
        <dbReference type="ARBA" id="ARBA00022692"/>
    </source>
</evidence>
<dbReference type="Proteomes" id="UP000623608">
    <property type="component" value="Unassembled WGS sequence"/>
</dbReference>
<dbReference type="InterPro" id="IPR051791">
    <property type="entry name" value="Pra-immunoreactive"/>
</dbReference>
<evidence type="ECO:0000256" key="6">
    <source>
        <dbReference type="SAM" id="MobiDB-lite"/>
    </source>
</evidence>
<evidence type="ECO:0000256" key="2">
    <source>
        <dbReference type="ARBA" id="ARBA00022475"/>
    </source>
</evidence>
<feature type="region of interest" description="Disordered" evidence="6">
    <location>
        <begin position="1"/>
        <end position="46"/>
    </location>
</feature>
<dbReference type="EMBL" id="BOMY01000050">
    <property type="protein sequence ID" value="GIF25121.1"/>
    <property type="molecule type" value="Genomic_DNA"/>
</dbReference>
<evidence type="ECO:0000256" key="1">
    <source>
        <dbReference type="ARBA" id="ARBA00004651"/>
    </source>
</evidence>
<feature type="compositionally biased region" description="Low complexity" evidence="6">
    <location>
        <begin position="9"/>
        <end position="46"/>
    </location>
</feature>
<name>A0A919NW98_9ACTN</name>
<evidence type="ECO:0000256" key="7">
    <source>
        <dbReference type="SAM" id="Phobius"/>
    </source>
</evidence>
<dbReference type="SUPFAM" id="SSF81995">
    <property type="entry name" value="beta-sandwich domain of Sec23/24"/>
    <property type="match status" value="1"/>
</dbReference>
<keyword evidence="4 7" id="KW-1133">Transmembrane helix</keyword>
<dbReference type="RefSeq" id="WP_203812941.1">
    <property type="nucleotide sequence ID" value="NZ_BOMY01000050.1"/>
</dbReference>
<keyword evidence="2" id="KW-1003">Cell membrane</keyword>
<reference evidence="9" key="1">
    <citation type="submission" date="2021-01" db="EMBL/GenBank/DDBJ databases">
        <title>Whole genome shotgun sequence of Actinoplanes tereljensis NBRC 105297.</title>
        <authorList>
            <person name="Komaki H."/>
            <person name="Tamura T."/>
        </authorList>
    </citation>
    <scope>NUCLEOTIDE SEQUENCE</scope>
    <source>
        <strain evidence="9">NBRC 105297</strain>
    </source>
</reference>
<feature type="transmembrane region" description="Helical" evidence="7">
    <location>
        <begin position="100"/>
        <end position="118"/>
    </location>
</feature>
<evidence type="ECO:0000256" key="4">
    <source>
        <dbReference type="ARBA" id="ARBA00022989"/>
    </source>
</evidence>
<dbReference type="PANTHER" id="PTHR36115:SF6">
    <property type="entry name" value="PROLINE-RICH ANTIGEN HOMOLOG"/>
    <property type="match status" value="1"/>
</dbReference>
<keyword evidence="10" id="KW-1185">Reference proteome</keyword>
<dbReference type="AlphaFoldDB" id="A0A919NW98"/>
<organism evidence="9 10">
    <name type="scientific">Paractinoplanes tereljensis</name>
    <dbReference type="NCBI Taxonomy" id="571912"/>
    <lineage>
        <taxon>Bacteria</taxon>
        <taxon>Bacillati</taxon>
        <taxon>Actinomycetota</taxon>
        <taxon>Actinomycetes</taxon>
        <taxon>Micromonosporales</taxon>
        <taxon>Micromonosporaceae</taxon>
        <taxon>Paractinoplanes</taxon>
    </lineage>
</organism>